<evidence type="ECO:0008006" key="4">
    <source>
        <dbReference type="Google" id="ProtNLM"/>
    </source>
</evidence>
<protein>
    <recommendedName>
        <fullName evidence="4">Protamine-2 (Modular protein)</fullName>
    </recommendedName>
</protein>
<feature type="chain" id="PRO_5045130301" description="Protamine-2 (Modular protein)" evidence="1">
    <location>
        <begin position="29"/>
        <end position="86"/>
    </location>
</feature>
<sequence length="86" mass="9410">MSRTIDRRSLFRAVLVGAAATAAGAVLGAGVAEALPFGGHALDGHGVVTPEAPISKAHVVVVAPRRRRRWVCRWHRGRRVCGWRWY</sequence>
<reference evidence="2" key="1">
    <citation type="journal article" date="2022" name="ISME J.">
        <title>Identification of active gaseous-alkane degraders at natural gas seeps.</title>
        <authorList>
            <person name="Farhan Ul Haque M."/>
            <person name="Hernandez M."/>
            <person name="Crombie A.T."/>
            <person name="Murrell J.C."/>
        </authorList>
    </citation>
    <scope>NUCLEOTIDE SEQUENCE</scope>
    <source>
        <strain evidence="2">PC2</strain>
    </source>
</reference>
<comment type="caution">
    <text evidence="2">The sequence shown here is derived from an EMBL/GenBank/DDBJ whole genome shotgun (WGS) entry which is preliminary data.</text>
</comment>
<accession>A0ABS9Z1Z4</accession>
<proteinExistence type="predicted"/>
<evidence type="ECO:0000313" key="2">
    <source>
        <dbReference type="EMBL" id="MCI4681627.1"/>
    </source>
</evidence>
<dbReference type="RefSeq" id="WP_243065681.1">
    <property type="nucleotide sequence ID" value="NZ_JAIVFK010000007.1"/>
</dbReference>
<evidence type="ECO:0000313" key="3">
    <source>
        <dbReference type="Proteomes" id="UP001139104"/>
    </source>
</evidence>
<dbReference type="EMBL" id="JAIVFP010000001">
    <property type="protein sequence ID" value="MCI4681627.1"/>
    <property type="molecule type" value="Genomic_DNA"/>
</dbReference>
<keyword evidence="1" id="KW-0732">Signal</keyword>
<dbReference type="InterPro" id="IPR006311">
    <property type="entry name" value="TAT_signal"/>
</dbReference>
<dbReference type="Proteomes" id="UP001139104">
    <property type="component" value="Unassembled WGS sequence"/>
</dbReference>
<keyword evidence="3" id="KW-1185">Reference proteome</keyword>
<gene>
    <name evidence="2" type="ORF">K2U94_02375</name>
</gene>
<feature type="signal peptide" evidence="1">
    <location>
        <begin position="1"/>
        <end position="28"/>
    </location>
</feature>
<organism evidence="2 3">
    <name type="scientific">Candidatus Rhodoblastus alkanivorans</name>
    <dbReference type="NCBI Taxonomy" id="2954117"/>
    <lineage>
        <taxon>Bacteria</taxon>
        <taxon>Pseudomonadati</taxon>
        <taxon>Pseudomonadota</taxon>
        <taxon>Alphaproteobacteria</taxon>
        <taxon>Hyphomicrobiales</taxon>
        <taxon>Rhodoblastaceae</taxon>
        <taxon>Rhodoblastus</taxon>
    </lineage>
</organism>
<evidence type="ECO:0000256" key="1">
    <source>
        <dbReference type="SAM" id="SignalP"/>
    </source>
</evidence>
<dbReference type="PROSITE" id="PS51318">
    <property type="entry name" value="TAT"/>
    <property type="match status" value="1"/>
</dbReference>
<name>A0ABS9Z1Z4_9HYPH</name>